<keyword evidence="2" id="KW-0378">Hydrolase</keyword>
<evidence type="ECO:0000313" key="2">
    <source>
        <dbReference type="EMBL" id="MBB4225222.1"/>
    </source>
</evidence>
<gene>
    <name evidence="2" type="ORF">GGD71_006032</name>
</gene>
<dbReference type="RefSeq" id="WP_184642046.1">
    <property type="nucleotide sequence ID" value="NZ_JACIFZ010000011.1"/>
</dbReference>
<dbReference type="AlphaFoldDB" id="A0A840FWU0"/>
<dbReference type="Gene3D" id="2.40.10.120">
    <property type="match status" value="1"/>
</dbReference>
<evidence type="ECO:0000313" key="3">
    <source>
        <dbReference type="Proteomes" id="UP000524450"/>
    </source>
</evidence>
<feature type="signal peptide" evidence="1">
    <location>
        <begin position="1"/>
        <end position="23"/>
    </location>
</feature>
<protein>
    <submittedName>
        <fullName evidence="2">S1-C subfamily serine protease</fullName>
    </submittedName>
</protein>
<dbReference type="EMBL" id="JACIFZ010000011">
    <property type="protein sequence ID" value="MBB4225222.1"/>
    <property type="molecule type" value="Genomic_DNA"/>
</dbReference>
<comment type="caution">
    <text evidence="2">The sequence shown here is derived from an EMBL/GenBank/DDBJ whole genome shotgun (WGS) entry which is preliminary data.</text>
</comment>
<name>A0A840FWU0_9BURK</name>
<keyword evidence="2" id="KW-0645">Protease</keyword>
<reference evidence="2 3" key="1">
    <citation type="submission" date="2020-08" db="EMBL/GenBank/DDBJ databases">
        <title>Genomic Encyclopedia of Type Strains, Phase IV (KMG-V): Genome sequencing to study the core and pangenomes of soil and plant-associated prokaryotes.</title>
        <authorList>
            <person name="Whitman W."/>
        </authorList>
    </citation>
    <scope>NUCLEOTIDE SEQUENCE [LARGE SCALE GENOMIC DNA]</scope>
    <source>
        <strain evidence="2 3">34/80</strain>
    </source>
</reference>
<feature type="chain" id="PRO_5032697253" evidence="1">
    <location>
        <begin position="24"/>
        <end position="431"/>
    </location>
</feature>
<dbReference type="Pfam" id="PF13365">
    <property type="entry name" value="Trypsin_2"/>
    <property type="match status" value="1"/>
</dbReference>
<proteinExistence type="predicted"/>
<dbReference type="GO" id="GO:0008233">
    <property type="term" value="F:peptidase activity"/>
    <property type="evidence" value="ECO:0007669"/>
    <property type="project" value="UniProtKB-KW"/>
</dbReference>
<evidence type="ECO:0000256" key="1">
    <source>
        <dbReference type="SAM" id="SignalP"/>
    </source>
</evidence>
<sequence>MKYLSFPALAALAIALPVLTASAQEARNTATLAPDVLFARVSPSIWVVQASDAQGKVLATGSAVSAAAGTAVTSCQLLAKASTVTLKRDNVSYGAALALPDVERDLCQLRISNLPATVAEVAPANALQVGMPLYVIGAPRGRELTLGVGMLGGIRRSAAGEVEALQLAGSAEAGLGGAGVFDAQGRLVGLLPASAASAPTANLAMPASWIAQLPERGGRAIERLASLPVSSAASGAAATGTGGPASLVAGRPSVIEYQLHDRLTNTYRKVVYRIDPSTDEQISFNNGGWVEKPNGEVVSVTSAIAGEFDSVMPPGGWAKENLKEEAAWRARYSSTLGGSRSNMDLNATVMEDTALTIGGREHKVVRIEYRGYTQRFPNAGSVFGNQYGRYVANVWFSQELGRVVRFEAETRGGAGSVAFQVRETLELVSIR</sequence>
<organism evidence="2 3">
    <name type="scientific">Variovorax guangxiensis</name>
    <dbReference type="NCBI Taxonomy" id="1775474"/>
    <lineage>
        <taxon>Bacteria</taxon>
        <taxon>Pseudomonadati</taxon>
        <taxon>Pseudomonadota</taxon>
        <taxon>Betaproteobacteria</taxon>
        <taxon>Burkholderiales</taxon>
        <taxon>Comamonadaceae</taxon>
        <taxon>Variovorax</taxon>
    </lineage>
</organism>
<dbReference type="Proteomes" id="UP000524450">
    <property type="component" value="Unassembled WGS sequence"/>
</dbReference>
<dbReference type="GO" id="GO:0006508">
    <property type="term" value="P:proteolysis"/>
    <property type="evidence" value="ECO:0007669"/>
    <property type="project" value="UniProtKB-KW"/>
</dbReference>
<keyword evidence="1" id="KW-0732">Signal</keyword>
<dbReference type="InterPro" id="IPR009003">
    <property type="entry name" value="Peptidase_S1_PA"/>
</dbReference>
<dbReference type="SUPFAM" id="SSF50494">
    <property type="entry name" value="Trypsin-like serine proteases"/>
    <property type="match status" value="1"/>
</dbReference>
<accession>A0A840FWU0</accession>